<feature type="domain" description="4Fe-4S ferredoxin-type" evidence="5">
    <location>
        <begin position="9"/>
        <end position="36"/>
    </location>
</feature>
<dbReference type="GO" id="GO:0046872">
    <property type="term" value="F:metal ion binding"/>
    <property type="evidence" value="ECO:0007669"/>
    <property type="project" value="UniProtKB-KW"/>
</dbReference>
<evidence type="ECO:0000313" key="7">
    <source>
        <dbReference type="Proteomes" id="UP000742786"/>
    </source>
</evidence>
<evidence type="ECO:0000313" key="6">
    <source>
        <dbReference type="EMBL" id="CAG4883399.1"/>
    </source>
</evidence>
<dbReference type="GO" id="GO:0051539">
    <property type="term" value="F:4 iron, 4 sulfur cluster binding"/>
    <property type="evidence" value="ECO:0007669"/>
    <property type="project" value="UniProtKB-KW"/>
</dbReference>
<evidence type="ECO:0000256" key="3">
    <source>
        <dbReference type="ARBA" id="ARBA00023004"/>
    </source>
</evidence>
<dbReference type="Gene3D" id="3.30.70.20">
    <property type="match status" value="2"/>
</dbReference>
<keyword evidence="1" id="KW-0004">4Fe-4S</keyword>
<reference evidence="6" key="1">
    <citation type="submission" date="2021-04" db="EMBL/GenBank/DDBJ databases">
        <authorList>
            <person name="Hornung B."/>
        </authorList>
    </citation>
    <scope>NUCLEOTIDE SEQUENCE</scope>
    <source>
        <strain evidence="6">G5G6</strain>
    </source>
</reference>
<keyword evidence="2" id="KW-0479">Metal-binding</keyword>
<dbReference type="PROSITE" id="PS51379">
    <property type="entry name" value="4FE4S_FER_2"/>
    <property type="match status" value="1"/>
</dbReference>
<sequence length="181" mass="20308">MNLGMKIIREILVDVDKCTGCRACEMACSAFHSNPKFSSINPAKARIRVVSNELTDEYVPIFAGNHTKSGCDGRHVYTVDGKTYSECSFCRASCPTRDYFIEPDSRFPLKCDMCESTPALKQPWCVEVCGEHALVYSEREVPREQAAQEPLGQLEIGLQTLMKQHGMEAVIARLKQIVKEK</sequence>
<name>A0A916J2B9_9PROT</name>
<organism evidence="6 7">
    <name type="scientific">Georgfuchsia toluolica</name>
    <dbReference type="NCBI Taxonomy" id="424218"/>
    <lineage>
        <taxon>Bacteria</taxon>
        <taxon>Pseudomonadati</taxon>
        <taxon>Pseudomonadota</taxon>
        <taxon>Betaproteobacteria</taxon>
        <taxon>Nitrosomonadales</taxon>
        <taxon>Sterolibacteriaceae</taxon>
        <taxon>Georgfuchsia</taxon>
    </lineage>
</organism>
<dbReference type="Pfam" id="PF12797">
    <property type="entry name" value="Fer4_2"/>
    <property type="match status" value="1"/>
</dbReference>
<protein>
    <submittedName>
        <fullName evidence="6">(4Fe-4S)-binding protein</fullName>
    </submittedName>
</protein>
<comment type="caution">
    <text evidence="6">The sequence shown here is derived from an EMBL/GenBank/DDBJ whole genome shotgun (WGS) entry which is preliminary data.</text>
</comment>
<keyword evidence="7" id="KW-1185">Reference proteome</keyword>
<evidence type="ECO:0000256" key="4">
    <source>
        <dbReference type="ARBA" id="ARBA00023014"/>
    </source>
</evidence>
<dbReference type="InterPro" id="IPR017896">
    <property type="entry name" value="4Fe4S_Fe-S-bd"/>
</dbReference>
<keyword evidence="3" id="KW-0408">Iron</keyword>
<dbReference type="Proteomes" id="UP000742786">
    <property type="component" value="Unassembled WGS sequence"/>
</dbReference>
<evidence type="ECO:0000256" key="2">
    <source>
        <dbReference type="ARBA" id="ARBA00022723"/>
    </source>
</evidence>
<proteinExistence type="predicted"/>
<evidence type="ECO:0000256" key="1">
    <source>
        <dbReference type="ARBA" id="ARBA00022485"/>
    </source>
</evidence>
<dbReference type="EMBL" id="CAJQUM010000001">
    <property type="protein sequence ID" value="CAG4883399.1"/>
    <property type="molecule type" value="Genomic_DNA"/>
</dbReference>
<gene>
    <name evidence="6" type="ORF">GTOL_11281</name>
</gene>
<dbReference type="InterPro" id="IPR050954">
    <property type="entry name" value="ET_IronSulfur_Cluster-Binding"/>
</dbReference>
<keyword evidence="4" id="KW-0411">Iron-sulfur</keyword>
<dbReference type="AlphaFoldDB" id="A0A916J2B9"/>
<evidence type="ECO:0000259" key="5">
    <source>
        <dbReference type="PROSITE" id="PS51379"/>
    </source>
</evidence>
<dbReference type="PANTHER" id="PTHR43177">
    <property type="entry name" value="PROTEIN NRFC"/>
    <property type="match status" value="1"/>
</dbReference>
<accession>A0A916J2B9</accession>
<dbReference type="SUPFAM" id="SSF54862">
    <property type="entry name" value="4Fe-4S ferredoxins"/>
    <property type="match status" value="1"/>
</dbReference>
<dbReference type="PANTHER" id="PTHR43177:SF3">
    <property type="entry name" value="PROTEIN NRFC HOMOLOG"/>
    <property type="match status" value="1"/>
</dbReference>